<organism evidence="3 4">
    <name type="scientific">Catenaria anguillulae PL171</name>
    <dbReference type="NCBI Taxonomy" id="765915"/>
    <lineage>
        <taxon>Eukaryota</taxon>
        <taxon>Fungi</taxon>
        <taxon>Fungi incertae sedis</taxon>
        <taxon>Blastocladiomycota</taxon>
        <taxon>Blastocladiomycetes</taxon>
        <taxon>Blastocladiales</taxon>
        <taxon>Catenariaceae</taxon>
        <taxon>Catenaria</taxon>
    </lineage>
</organism>
<evidence type="ECO:0000313" key="3">
    <source>
        <dbReference type="EMBL" id="ORZ39492.1"/>
    </source>
</evidence>
<dbReference type="SUPFAM" id="SSF48350">
    <property type="entry name" value="GTPase activation domain, GAP"/>
    <property type="match status" value="1"/>
</dbReference>
<comment type="caution">
    <text evidence="3">The sequence shown here is derived from an EMBL/GenBank/DDBJ whole genome shotgun (WGS) entry which is preliminary data.</text>
</comment>
<dbReference type="Proteomes" id="UP000193411">
    <property type="component" value="Unassembled WGS sequence"/>
</dbReference>
<proteinExistence type="predicted"/>
<feature type="domain" description="Rho-GAP" evidence="2">
    <location>
        <begin position="1"/>
        <end position="153"/>
    </location>
</feature>
<evidence type="ECO:0000313" key="4">
    <source>
        <dbReference type="Proteomes" id="UP000193411"/>
    </source>
</evidence>
<dbReference type="Pfam" id="PF00620">
    <property type="entry name" value="RhoGAP"/>
    <property type="match status" value="1"/>
</dbReference>
<accession>A0A1Y2I252</accession>
<dbReference type="OrthoDB" id="79452at2759"/>
<dbReference type="EMBL" id="MCFL01000005">
    <property type="protein sequence ID" value="ORZ39492.1"/>
    <property type="molecule type" value="Genomic_DNA"/>
</dbReference>
<dbReference type="STRING" id="765915.A0A1Y2I252"/>
<dbReference type="SMART" id="SM00324">
    <property type="entry name" value="RhoGAP"/>
    <property type="match status" value="1"/>
</dbReference>
<keyword evidence="1" id="KW-0343">GTPase activation</keyword>
<dbReference type="GO" id="GO:0005737">
    <property type="term" value="C:cytoplasm"/>
    <property type="evidence" value="ECO:0007669"/>
    <property type="project" value="TreeGrafter"/>
</dbReference>
<dbReference type="InterPro" id="IPR008936">
    <property type="entry name" value="Rho_GTPase_activation_prot"/>
</dbReference>
<evidence type="ECO:0000256" key="1">
    <source>
        <dbReference type="ARBA" id="ARBA00022468"/>
    </source>
</evidence>
<protein>
    <submittedName>
        <fullName evidence="3">Rho GTPase activation protein</fullName>
    </submittedName>
</protein>
<dbReference type="PANTHER" id="PTHR23176">
    <property type="entry name" value="RHO/RAC/CDC GTPASE-ACTIVATING PROTEIN"/>
    <property type="match status" value="1"/>
</dbReference>
<name>A0A1Y2I252_9FUNG</name>
<keyword evidence="4" id="KW-1185">Reference proteome</keyword>
<sequence>GTVPDIVEHCIEAVEKIGMDMEGIYRKSGPSSLTKQAVAELDRGQVPDLANEDIYGDATVATSVLKQYLRDLPNPLITFGVYPLVKQAMHLAEKDPEQGLDAMRKALAQLPAAHLATLDRLFAHLHRVVKAQDVTRMTPRNLGVVFGPTLIRD</sequence>
<dbReference type="InterPro" id="IPR000198">
    <property type="entry name" value="RhoGAP_dom"/>
</dbReference>
<feature type="non-terminal residue" evidence="3">
    <location>
        <position position="153"/>
    </location>
</feature>
<evidence type="ECO:0000259" key="2">
    <source>
        <dbReference type="PROSITE" id="PS50238"/>
    </source>
</evidence>
<dbReference type="AlphaFoldDB" id="A0A1Y2I252"/>
<dbReference type="CDD" id="cd00159">
    <property type="entry name" value="RhoGAP"/>
    <property type="match status" value="1"/>
</dbReference>
<reference evidence="3 4" key="1">
    <citation type="submission" date="2016-07" db="EMBL/GenBank/DDBJ databases">
        <title>Pervasive Adenine N6-methylation of Active Genes in Fungi.</title>
        <authorList>
            <consortium name="DOE Joint Genome Institute"/>
            <person name="Mondo S.J."/>
            <person name="Dannebaum R.O."/>
            <person name="Kuo R.C."/>
            <person name="Labutti K."/>
            <person name="Haridas S."/>
            <person name="Kuo A."/>
            <person name="Salamov A."/>
            <person name="Ahrendt S.R."/>
            <person name="Lipzen A."/>
            <person name="Sullivan W."/>
            <person name="Andreopoulos W.B."/>
            <person name="Clum A."/>
            <person name="Lindquist E."/>
            <person name="Daum C."/>
            <person name="Ramamoorthy G.K."/>
            <person name="Gryganskyi A."/>
            <person name="Culley D."/>
            <person name="Magnuson J.K."/>
            <person name="James T.Y."/>
            <person name="O'Malley M.A."/>
            <person name="Stajich J.E."/>
            <person name="Spatafora J.W."/>
            <person name="Visel A."/>
            <person name="Grigoriev I.V."/>
        </authorList>
    </citation>
    <scope>NUCLEOTIDE SEQUENCE [LARGE SCALE GENOMIC DNA]</scope>
    <source>
        <strain evidence="3 4">PL171</strain>
    </source>
</reference>
<dbReference type="PROSITE" id="PS50238">
    <property type="entry name" value="RHOGAP"/>
    <property type="match status" value="1"/>
</dbReference>
<dbReference type="PANTHER" id="PTHR23176:SF128">
    <property type="entry name" value="RHO GTPASE-ACTIVATING PROTEIN RGD1"/>
    <property type="match status" value="1"/>
</dbReference>
<dbReference type="GO" id="GO:0005096">
    <property type="term" value="F:GTPase activator activity"/>
    <property type="evidence" value="ECO:0007669"/>
    <property type="project" value="UniProtKB-KW"/>
</dbReference>
<gene>
    <name evidence="3" type="ORF">BCR44DRAFT_1379660</name>
</gene>
<dbReference type="InterPro" id="IPR050729">
    <property type="entry name" value="Rho-GAP"/>
</dbReference>
<feature type="non-terminal residue" evidence="3">
    <location>
        <position position="1"/>
    </location>
</feature>
<dbReference type="Gene3D" id="1.10.555.10">
    <property type="entry name" value="Rho GTPase activation protein"/>
    <property type="match status" value="1"/>
</dbReference>
<dbReference type="GO" id="GO:0007165">
    <property type="term" value="P:signal transduction"/>
    <property type="evidence" value="ECO:0007669"/>
    <property type="project" value="InterPro"/>
</dbReference>